<dbReference type="PANTHER" id="PTHR31964:SF113">
    <property type="entry name" value="USPA DOMAIN-CONTAINING PROTEIN"/>
    <property type="match status" value="1"/>
</dbReference>
<dbReference type="Pfam" id="PF00582">
    <property type="entry name" value="Usp"/>
    <property type="match status" value="1"/>
</dbReference>
<evidence type="ECO:0000256" key="1">
    <source>
        <dbReference type="ARBA" id="ARBA00008791"/>
    </source>
</evidence>
<dbReference type="InterPro" id="IPR014729">
    <property type="entry name" value="Rossmann-like_a/b/a_fold"/>
</dbReference>
<dbReference type="InterPro" id="IPR006015">
    <property type="entry name" value="Universal_stress_UspA"/>
</dbReference>
<dbReference type="PANTHER" id="PTHR31964">
    <property type="entry name" value="ADENINE NUCLEOTIDE ALPHA HYDROLASES-LIKE SUPERFAMILY PROTEIN"/>
    <property type="match status" value="1"/>
</dbReference>
<name>A0A6C0P0L9_9BACL</name>
<dbReference type="EMBL" id="CP048286">
    <property type="protein sequence ID" value="QHW32025.1"/>
    <property type="molecule type" value="Genomic_DNA"/>
</dbReference>
<evidence type="ECO:0000259" key="2">
    <source>
        <dbReference type="Pfam" id="PF00582"/>
    </source>
</evidence>
<dbReference type="Gene3D" id="3.40.50.620">
    <property type="entry name" value="HUPs"/>
    <property type="match status" value="1"/>
</dbReference>
<feature type="domain" description="UspA" evidence="2">
    <location>
        <begin position="3"/>
        <end position="143"/>
    </location>
</feature>
<dbReference type="PRINTS" id="PR01438">
    <property type="entry name" value="UNVRSLSTRESS"/>
</dbReference>
<gene>
    <name evidence="3" type="ORF">GZH47_15215</name>
</gene>
<dbReference type="RefSeq" id="WP_162640829.1">
    <property type="nucleotide sequence ID" value="NZ_CP048286.1"/>
</dbReference>
<dbReference type="KEGG" id="prz:GZH47_15215"/>
<organism evidence="3 4">
    <name type="scientific">Paenibacillus rhizovicinus</name>
    <dbReference type="NCBI Taxonomy" id="2704463"/>
    <lineage>
        <taxon>Bacteria</taxon>
        <taxon>Bacillati</taxon>
        <taxon>Bacillota</taxon>
        <taxon>Bacilli</taxon>
        <taxon>Bacillales</taxon>
        <taxon>Paenibacillaceae</taxon>
        <taxon>Paenibacillus</taxon>
    </lineage>
</organism>
<evidence type="ECO:0000313" key="4">
    <source>
        <dbReference type="Proteomes" id="UP000479114"/>
    </source>
</evidence>
<dbReference type="InterPro" id="IPR006016">
    <property type="entry name" value="UspA"/>
</dbReference>
<keyword evidence="4" id="KW-1185">Reference proteome</keyword>
<proteinExistence type="inferred from homology"/>
<accession>A0A6C0P0L9</accession>
<dbReference type="AlphaFoldDB" id="A0A6C0P0L9"/>
<sequence length="143" mass="15474">MSFSNILVAYDGGSPSMKALDKAIEMVRQNPEAKLTVLFVYSVAAVAVADSVVALPVSVQQEQFDQARELLSAAELRIISLPNARTEFMEGSPGESIVNYANQHQCDLIVVGSRGLGAIREFVMGSVSHYVLQHTLLPLLVVK</sequence>
<comment type="similarity">
    <text evidence="1">Belongs to the universal stress protein A family.</text>
</comment>
<dbReference type="CDD" id="cd23659">
    <property type="entry name" value="USP_At3g01520-like"/>
    <property type="match status" value="1"/>
</dbReference>
<protein>
    <submittedName>
        <fullName evidence="3">Universal stress protein</fullName>
    </submittedName>
</protein>
<dbReference type="Proteomes" id="UP000479114">
    <property type="component" value="Chromosome"/>
</dbReference>
<reference evidence="3 4" key="1">
    <citation type="submission" date="2020-02" db="EMBL/GenBank/DDBJ databases">
        <title>Paenibacillus sp. nov., isolated from rhizosphere soil of tomato.</title>
        <authorList>
            <person name="Weon H.-Y."/>
            <person name="Lee S.A."/>
        </authorList>
    </citation>
    <scope>NUCLEOTIDE SEQUENCE [LARGE SCALE GENOMIC DNA]</scope>
    <source>
        <strain evidence="3 4">14171R-81</strain>
    </source>
</reference>
<dbReference type="SUPFAM" id="SSF52402">
    <property type="entry name" value="Adenine nucleotide alpha hydrolases-like"/>
    <property type="match status" value="1"/>
</dbReference>
<evidence type="ECO:0000313" key="3">
    <source>
        <dbReference type="EMBL" id="QHW32025.1"/>
    </source>
</evidence>